<dbReference type="InterPro" id="IPR029010">
    <property type="entry name" value="ThuA-like"/>
</dbReference>
<dbReference type="InterPro" id="IPR029062">
    <property type="entry name" value="Class_I_gatase-like"/>
</dbReference>
<dbReference type="EMBL" id="CP001848">
    <property type="protein sequence ID" value="ADB19234.1"/>
    <property type="molecule type" value="Genomic_DNA"/>
</dbReference>
<accession>D2R731</accession>
<dbReference type="AlphaFoldDB" id="D2R731"/>
<dbReference type="KEGG" id="psl:Psta_4592"/>
<evidence type="ECO:0000313" key="2">
    <source>
        <dbReference type="EMBL" id="ADB19234.1"/>
    </source>
</evidence>
<name>D2R731_PIRSD</name>
<evidence type="ECO:0000259" key="1">
    <source>
        <dbReference type="Pfam" id="PF06283"/>
    </source>
</evidence>
<dbReference type="SUPFAM" id="SSF52317">
    <property type="entry name" value="Class I glutamine amidotransferase-like"/>
    <property type="match status" value="1"/>
</dbReference>
<protein>
    <recommendedName>
        <fullName evidence="1">ThuA-like domain-containing protein</fullName>
    </recommendedName>
</protein>
<organism evidence="2 3">
    <name type="scientific">Pirellula staleyi (strain ATCC 27377 / DSM 6068 / ICPB 4128)</name>
    <name type="common">Pirella staleyi</name>
    <dbReference type="NCBI Taxonomy" id="530564"/>
    <lineage>
        <taxon>Bacteria</taxon>
        <taxon>Pseudomonadati</taxon>
        <taxon>Planctomycetota</taxon>
        <taxon>Planctomycetia</taxon>
        <taxon>Pirellulales</taxon>
        <taxon>Pirellulaceae</taxon>
        <taxon>Pirellula</taxon>
    </lineage>
</organism>
<dbReference type="STRING" id="530564.Psta_4592"/>
<gene>
    <name evidence="2" type="ordered locus">Psta_4592</name>
</gene>
<dbReference type="Proteomes" id="UP000001887">
    <property type="component" value="Chromosome"/>
</dbReference>
<sequence precursor="true">MWRAKIIRHYLPADHRAKEPPMTQPARFLRMLLVAILLGCALLSSPEAADAEEAAKKVVRVLVWDEQQPAQKEAYENFLGNAIAEHLKAKPEFRVLSTNLDAADQGLDNATLDATDVIIWWGHVRHADVKADRVKEIVERVKRGQLQFIALHSAHFAEPFMQLMWERAKEEAIAEQAKLTPITKIDLGSPPKRAMLQEGAKLTPRIETTAAGPVLVPPGCIFPAWRNDGAKSTVTTLAADHPIAQGLPKTFEIPKTEMYSEPFHVPTPEAVVFEERWEKGEHFRSGCVWKVGQGKVFYYRPGHETYPIFKQAENLLIIENAIRWMGTGN</sequence>
<dbReference type="eggNOG" id="COG4813">
    <property type="taxonomic scope" value="Bacteria"/>
</dbReference>
<dbReference type="Pfam" id="PF06283">
    <property type="entry name" value="ThuA"/>
    <property type="match status" value="1"/>
</dbReference>
<keyword evidence="3" id="KW-1185">Reference proteome</keyword>
<dbReference type="HOGENOM" id="CLU_876883_0_0_0"/>
<dbReference type="Gene3D" id="3.40.50.880">
    <property type="match status" value="2"/>
</dbReference>
<evidence type="ECO:0000313" key="3">
    <source>
        <dbReference type="Proteomes" id="UP000001887"/>
    </source>
</evidence>
<reference evidence="2 3" key="1">
    <citation type="journal article" date="2009" name="Stand. Genomic Sci.">
        <title>Complete genome sequence of Pirellula staleyi type strain (ATCC 27377).</title>
        <authorList>
            <person name="Clum A."/>
            <person name="Tindall B.J."/>
            <person name="Sikorski J."/>
            <person name="Ivanova N."/>
            <person name="Mavrommatis K."/>
            <person name="Lucas S."/>
            <person name="Glavina del Rio T."/>
            <person name="Nolan M."/>
            <person name="Chen F."/>
            <person name="Tice H."/>
            <person name="Pitluck S."/>
            <person name="Cheng J.F."/>
            <person name="Chertkov O."/>
            <person name="Brettin T."/>
            <person name="Han C."/>
            <person name="Detter J.C."/>
            <person name="Kuske C."/>
            <person name="Bruce D."/>
            <person name="Goodwin L."/>
            <person name="Ovchinikova G."/>
            <person name="Pati A."/>
            <person name="Mikhailova N."/>
            <person name="Chen A."/>
            <person name="Palaniappan K."/>
            <person name="Land M."/>
            <person name="Hauser L."/>
            <person name="Chang Y.J."/>
            <person name="Jeffries C.D."/>
            <person name="Chain P."/>
            <person name="Rohde M."/>
            <person name="Goker M."/>
            <person name="Bristow J."/>
            <person name="Eisen J.A."/>
            <person name="Markowitz V."/>
            <person name="Hugenholtz P."/>
            <person name="Kyrpides N.C."/>
            <person name="Klenk H.P."/>
            <person name="Lapidus A."/>
        </authorList>
    </citation>
    <scope>NUCLEOTIDE SEQUENCE [LARGE SCALE GENOMIC DNA]</scope>
    <source>
        <strain evidence="3">ATCC 27377 / DSM 6068 / ICPB 4128</strain>
    </source>
</reference>
<feature type="domain" description="ThuA-like" evidence="1">
    <location>
        <begin position="60"/>
        <end position="325"/>
    </location>
</feature>
<proteinExistence type="predicted"/>